<dbReference type="STRING" id="1890364.A0A2P6NXB8"/>
<dbReference type="PROSITE" id="PS50294">
    <property type="entry name" value="WD_REPEATS_REGION"/>
    <property type="match status" value="2"/>
</dbReference>
<dbReference type="InterPro" id="IPR005821">
    <property type="entry name" value="Ion_trans_dom"/>
</dbReference>
<dbReference type="Pfam" id="PF23414">
    <property type="entry name" value="Beta-prop_EML_2"/>
    <property type="match status" value="3"/>
</dbReference>
<evidence type="ECO:0000313" key="14">
    <source>
        <dbReference type="EMBL" id="PRP88610.1"/>
    </source>
</evidence>
<dbReference type="PROSITE" id="PS50082">
    <property type="entry name" value="WD_REPEATS_2"/>
    <property type="match status" value="7"/>
</dbReference>
<organism evidence="14 15">
    <name type="scientific">Planoprotostelium fungivorum</name>
    <dbReference type="NCBI Taxonomy" id="1890364"/>
    <lineage>
        <taxon>Eukaryota</taxon>
        <taxon>Amoebozoa</taxon>
        <taxon>Evosea</taxon>
        <taxon>Variosea</taxon>
        <taxon>Cavosteliida</taxon>
        <taxon>Cavosteliaceae</taxon>
        <taxon>Planoprotostelium</taxon>
    </lineage>
</organism>
<proteinExistence type="inferred from homology"/>
<dbReference type="SUPFAM" id="SSF50998">
    <property type="entry name" value="Quinoprotein alcohol dehydrogenase-like"/>
    <property type="match status" value="3"/>
</dbReference>
<evidence type="ECO:0000259" key="13">
    <source>
        <dbReference type="Pfam" id="PF23414"/>
    </source>
</evidence>
<dbReference type="SMART" id="SM00320">
    <property type="entry name" value="WD40"/>
    <property type="match status" value="30"/>
</dbReference>
<keyword evidence="6 10" id="KW-1133">Transmembrane helix</keyword>
<feature type="repeat" description="WD" evidence="8">
    <location>
        <begin position="1258"/>
        <end position="1300"/>
    </location>
</feature>
<dbReference type="GO" id="GO:0016020">
    <property type="term" value="C:membrane"/>
    <property type="evidence" value="ECO:0007669"/>
    <property type="project" value="UniProtKB-SubCell"/>
</dbReference>
<evidence type="ECO:0000256" key="6">
    <source>
        <dbReference type="ARBA" id="ARBA00022989"/>
    </source>
</evidence>
<dbReference type="GO" id="GO:0008017">
    <property type="term" value="F:microtubule binding"/>
    <property type="evidence" value="ECO:0007669"/>
    <property type="project" value="TreeGrafter"/>
</dbReference>
<feature type="region of interest" description="Disordered" evidence="9">
    <location>
        <begin position="629"/>
        <end position="658"/>
    </location>
</feature>
<dbReference type="Pfam" id="PF03451">
    <property type="entry name" value="HELP"/>
    <property type="match status" value="3"/>
</dbReference>
<comment type="subcellular location">
    <subcellularLocation>
        <location evidence="1">Membrane</location>
        <topology evidence="1">Multi-pass membrane protein</topology>
    </subcellularLocation>
</comment>
<evidence type="ECO:0000256" key="9">
    <source>
        <dbReference type="SAM" id="MobiDB-lite"/>
    </source>
</evidence>
<comment type="caution">
    <text evidence="14">The sequence shown here is derived from an EMBL/GenBank/DDBJ whole genome shotgun (WGS) entry which is preliminary data.</text>
</comment>
<feature type="repeat" description="WD" evidence="8">
    <location>
        <begin position="1715"/>
        <end position="1746"/>
    </location>
</feature>
<feature type="domain" description="EML-like first beta-propeller" evidence="12">
    <location>
        <begin position="49"/>
        <end position="296"/>
    </location>
</feature>
<dbReference type="GO" id="GO:0005216">
    <property type="term" value="F:monoatomic ion channel activity"/>
    <property type="evidence" value="ECO:0007669"/>
    <property type="project" value="InterPro"/>
</dbReference>
<comment type="similarity">
    <text evidence="2">Belongs to the WD repeat EMAP family.</text>
</comment>
<reference evidence="14 15" key="1">
    <citation type="journal article" date="2018" name="Genome Biol. Evol.">
        <title>Multiple Roots of Fruiting Body Formation in Amoebozoa.</title>
        <authorList>
            <person name="Hillmann F."/>
            <person name="Forbes G."/>
            <person name="Novohradska S."/>
            <person name="Ferling I."/>
            <person name="Riege K."/>
            <person name="Groth M."/>
            <person name="Westermann M."/>
            <person name="Marz M."/>
            <person name="Spaller T."/>
            <person name="Winckler T."/>
            <person name="Schaap P."/>
            <person name="Glockner G."/>
        </authorList>
    </citation>
    <scope>NUCLEOTIDE SEQUENCE [LARGE SCALE GENOMIC DNA]</scope>
    <source>
        <strain evidence="14 15">Jena</strain>
    </source>
</reference>
<dbReference type="Pfam" id="PF23409">
    <property type="entry name" value="Beta-prop_EML"/>
    <property type="match status" value="3"/>
</dbReference>
<feature type="domain" description="EML-like second beta-propeller" evidence="13">
    <location>
        <begin position="318"/>
        <end position="577"/>
    </location>
</feature>
<evidence type="ECO:0000256" key="3">
    <source>
        <dbReference type="ARBA" id="ARBA00022574"/>
    </source>
</evidence>
<feature type="region of interest" description="Disordered" evidence="9">
    <location>
        <begin position="1324"/>
        <end position="1386"/>
    </location>
</feature>
<feature type="transmembrane region" description="Helical" evidence="10">
    <location>
        <begin position="2200"/>
        <end position="2219"/>
    </location>
</feature>
<dbReference type="InterPro" id="IPR055442">
    <property type="entry name" value="Beta-prop_EML-like_2nd"/>
</dbReference>
<dbReference type="SUPFAM" id="SSF50978">
    <property type="entry name" value="WD40 repeat-like"/>
    <property type="match status" value="2"/>
</dbReference>
<feature type="transmembrane region" description="Helical" evidence="10">
    <location>
        <begin position="2172"/>
        <end position="2194"/>
    </location>
</feature>
<dbReference type="InterPro" id="IPR055439">
    <property type="entry name" value="Beta-prop_EML_1st"/>
</dbReference>
<dbReference type="FunFam" id="2.130.10.10:FF:000044">
    <property type="entry name" value="echinoderm microtubule-associated protein-like 6 isoform X1"/>
    <property type="match status" value="1"/>
</dbReference>
<dbReference type="FunFam" id="2.130.10.10:FF:000320">
    <property type="entry name" value="echinoderm microtubule-associated protein-like 6"/>
    <property type="match status" value="1"/>
</dbReference>
<dbReference type="Gene3D" id="2.130.10.10">
    <property type="entry name" value="YVTN repeat-like/Quinoprotein amine dehydrogenase"/>
    <property type="match status" value="6"/>
</dbReference>
<keyword evidence="3 8" id="KW-0853">WD repeat</keyword>
<evidence type="ECO:0000256" key="8">
    <source>
        <dbReference type="PROSITE-ProRule" id="PRU00221"/>
    </source>
</evidence>
<feature type="repeat" description="WD" evidence="8">
    <location>
        <begin position="394"/>
        <end position="426"/>
    </location>
</feature>
<feature type="domain" description="EML-like second beta-propeller" evidence="13">
    <location>
        <begin position="1027"/>
        <end position="1292"/>
    </location>
</feature>
<dbReference type="PANTHER" id="PTHR13720:SF33">
    <property type="entry name" value="HELP DOMAIN-CONTAINING PROTEIN"/>
    <property type="match status" value="1"/>
</dbReference>
<feature type="repeat" description="WD" evidence="8">
    <location>
        <begin position="318"/>
        <end position="352"/>
    </location>
</feature>
<protein>
    <submittedName>
        <fullName evidence="14">Echinoderm microtubule-associated protein-like 6</fullName>
    </submittedName>
</protein>
<feature type="compositionally biased region" description="Basic and acidic residues" evidence="9">
    <location>
        <begin position="637"/>
        <end position="652"/>
    </location>
</feature>
<evidence type="ECO:0000259" key="11">
    <source>
        <dbReference type="Pfam" id="PF00520"/>
    </source>
</evidence>
<accession>A0A2P6NXB8</accession>
<feature type="domain" description="EML-like first beta-propeller" evidence="12">
    <location>
        <begin position="755"/>
        <end position="1007"/>
    </location>
</feature>
<evidence type="ECO:0000256" key="5">
    <source>
        <dbReference type="ARBA" id="ARBA00022737"/>
    </source>
</evidence>
<dbReference type="InterPro" id="IPR050630">
    <property type="entry name" value="WD_repeat_EMAP"/>
</dbReference>
<feature type="compositionally biased region" description="Basic and acidic residues" evidence="9">
    <location>
        <begin position="1324"/>
        <end position="1337"/>
    </location>
</feature>
<dbReference type="PANTHER" id="PTHR13720">
    <property type="entry name" value="WD-40 REPEAT PROTEIN"/>
    <property type="match status" value="1"/>
</dbReference>
<evidence type="ECO:0000256" key="4">
    <source>
        <dbReference type="ARBA" id="ARBA00022692"/>
    </source>
</evidence>
<evidence type="ECO:0000256" key="1">
    <source>
        <dbReference type="ARBA" id="ARBA00004141"/>
    </source>
</evidence>
<name>A0A2P6NXB8_9EUKA</name>
<keyword evidence="7 10" id="KW-0472">Membrane</keyword>
<dbReference type="InterPro" id="IPR011047">
    <property type="entry name" value="Quinoprotein_ADH-like_sf"/>
</dbReference>
<dbReference type="Gene3D" id="1.20.120.350">
    <property type="entry name" value="Voltage-gated potassium channels. Chain C"/>
    <property type="match status" value="1"/>
</dbReference>
<dbReference type="Pfam" id="PF00520">
    <property type="entry name" value="Ion_trans"/>
    <property type="match status" value="1"/>
</dbReference>
<feature type="repeat" description="WD" evidence="8">
    <location>
        <begin position="1945"/>
        <end position="1978"/>
    </location>
</feature>
<sequence>MPSHATLQLDFVYGYHGSRCRDNLFYIESDEIVYHIAGLGIVYNPKTHTQRFFTGHDDDIISLTLHPNGRLVATGQIGKEPSIIIWDAITMETVSICRGLHQRGICSLGFSNDGKYLVSVGLDDDHTIALWDWRTGRSITSQPTSKDRIFDIEPSPYSNLIVTAGVKHIKFWEYSGNTLQSVKGISNDPAVSSATILCISFGHENKLTYTGTLTGEIYVWKDNKHVKTIKAHKGPVYSIADFDDGFVTGGKDGILKFWGKDFSPLHTLPMTKFNIRSICWGKGKVLVGTKDSQLLEIVYQKEKSQPVMLIEGHGEGEVWGLATSTKTSQFVTASDDRTIKLWDSRTKRCLFTIQSKTEARCCAFSPDGQSIAVGFSNGNFSVFSTKDARELVGKSDRSAAISALQWSPDGAYLAVGSYNNVLDIYDGKYNHVGALAGDDTGILHVDWSNDNRYVQFDTDIGNIFTYQIPNCQKATKKPNTDWDTIHCIYNDAVKGIWPPFAEKNDVNAVDRNKTWNILATGDDYGYVKLFEYPVPEKTPFKKFTGHTAHVTCVRWINDNTTLLSIGGGDQAVIQWKMVIADDHGEDVEHHVMEENLDEDVEKEMEIDYDKREQQKKVVKLRKGAYHADSATVGSEGAEGKADLPPNHPEHPDNLSADAPVTGLKFKLGVSESVKAGRPSLGYRARYSPDKKPEPGKSRIPVGNGCAKPDRELHLEFIHGYRGFDGRHNLFYTQNGDIAYHTAAVGVVYNRKNHAQKFFIGQHHDDILCAAIHPDGKLMATGQIGKDPTIIVWDTESMAKQSVMSGFHIRGVCALGFSPDGSQVISVGLDDNHSLCVYNWKKGEKIASQNGSKEKIYTALYNSFQPDTIVSVGVKHVCFWKIAGNGLMCRKGVFGKKGELQTMLSLAFDKRFTYTGANSGDIYQWSDNQLMNVIPAHKGPVFDIAATKDGFFSGGKDGILRLWATEMKPTSKTVDLNSVTNPIPFVVRSVFSQNGKILAGSADGAIAEINESSLKAELILGGHGLGELWGLAVHPSKRIFATASDDRTVKLWSLDQKKLLGAAKQEFNARSADFSPDGKLLAIGYDNGSFSVLNGETLSVIHTAKDRNRLVSVVKFAPDGRHLCVGTHDDFVDVYESHSWKRTGKCPGNSSYISHLDWAEDSSVISTNSGAYEYLFYSMPKGTRIDITKKTAATMSWSTYTSILGDNVVGIWPPFSDGTDINSVDVTKTKDVIATADDFGLVKIFKYPAPTEFSSYHEYKGHSSHVTSVKFSYDDQYLVSTGGLDASVFVWRYKQGEAQAEEEVVEEAYDEDIEREKKMVYHSKADLASEMHKNRHQGEEEEEEGKTSVKASAGLTFKKGASESVKASAPRRDVDQEHRDTAVDNKTAPKNIKDLNLEYVHGYRCHDAHDNLFISQSGEVIYHSAAVGIVHDTRTNTQRYFTLHSDDIVSLTYHPASDIVASGQMGKSPMIYIWSASTLELLSTIKGAGERAITALAFSPNGKQLLSIDESDNHTMVLWKWKEGVKVANTTVTKSKVFDVQWNPYREGELVTVGSKHIRFWKVVGNSFEGRNGIYGKVGPQQTMLTVAFDLKGNAYSGAVSGDIYQWSGNSLTAVIPAHAGPVYVLTETTNSDILSGGKDNTVIRWNVTNGFTKKEGFNLPVEPTRGTNALTVRSIAESKNNIVIGTATAELYEVGADKRPRLMISGHGDGELWGLATHPSRNIFATCSDDATLRVWDIAKRAIIQGKFLGEKARSVAYTPDGNQIAVGFINGSFGVYNTSNLEELVKKRNRKEMIGDIKFSPDGRYLAVGSNDNFVDFYQTTDWKLLGTCKGNSSFIVHMDFNKDSNLLTTASGAYEQLLYDVPSGRQVVSGVKDRLANIQDWYSWTSVLGENVAGVFPKYADHTDVNSLEVSNNCQFMATGDDFGFVKMFAYPCQQKGAPFKKFVGHSAHVTNVRFTHDDGYVISIGGGDRSVFVWKKREQWSTCVLLPCGPADQYDSSPNNQAFLVSRTTYQHPTDTMDTQPLLKRYDEEEGLNHGQPDGFTTSSIHDPTSSVLQTNQRLIDILERDESLSEKTKEQKERTCWSKFIHFFKIHKDLHVNINQNNWFSRLRKRMGVFIESNRFQFFILALIVLDVLVLTVELTLERNESQNPNETEEEHRRIEIVEEVLKYTSWSILFTFALEVCVQLFAFGWRFFTHPLYVFDLLIISAAIVVEVILHEEFSGYLILARLWRLLRIIHGIVTTIEERHAEENKKRATMMNRIKQLKHQLEVTTAILSSK</sequence>
<dbReference type="InterPro" id="IPR036322">
    <property type="entry name" value="WD40_repeat_dom_sf"/>
</dbReference>
<evidence type="ECO:0000259" key="12">
    <source>
        <dbReference type="Pfam" id="PF23409"/>
    </source>
</evidence>
<dbReference type="InParanoid" id="A0A2P6NXB8"/>
<feature type="domain" description="Ion transport" evidence="11">
    <location>
        <begin position="2123"/>
        <end position="2240"/>
    </location>
</feature>
<dbReference type="SUPFAM" id="SSF81324">
    <property type="entry name" value="Voltage-gated potassium channels"/>
    <property type="match status" value="1"/>
</dbReference>
<feature type="domain" description="EML-like second beta-propeller" evidence="13">
    <location>
        <begin position="1712"/>
        <end position="1978"/>
    </location>
</feature>
<dbReference type="InterPro" id="IPR001680">
    <property type="entry name" value="WD40_rpt"/>
</dbReference>
<dbReference type="InterPro" id="IPR027359">
    <property type="entry name" value="Volt_channel_dom_sf"/>
</dbReference>
<feature type="compositionally biased region" description="Basic and acidic residues" evidence="9">
    <location>
        <begin position="1369"/>
        <end position="1382"/>
    </location>
</feature>
<feature type="repeat" description="WD" evidence="8">
    <location>
        <begin position="1030"/>
        <end position="1061"/>
    </location>
</feature>
<dbReference type="InterPro" id="IPR015943">
    <property type="entry name" value="WD40/YVTN_repeat-like_dom_sf"/>
</dbReference>
<feature type="region of interest" description="Disordered" evidence="9">
    <location>
        <begin position="680"/>
        <end position="704"/>
    </location>
</feature>
<dbReference type="EMBL" id="MDYQ01000009">
    <property type="protein sequence ID" value="PRP88610.1"/>
    <property type="molecule type" value="Genomic_DNA"/>
</dbReference>
<dbReference type="Proteomes" id="UP000241769">
    <property type="component" value="Unassembled WGS sequence"/>
</dbReference>
<keyword evidence="5" id="KW-0677">Repeat</keyword>
<evidence type="ECO:0000313" key="15">
    <source>
        <dbReference type="Proteomes" id="UP000241769"/>
    </source>
</evidence>
<keyword evidence="15" id="KW-1185">Reference proteome</keyword>
<dbReference type="FunFam" id="2.130.10.10:FF:000024">
    <property type="entry name" value="Putative echinoderm microtubule-associated protein-like 6"/>
    <property type="match status" value="2"/>
</dbReference>
<feature type="domain" description="EML-like first beta-propeller" evidence="12">
    <location>
        <begin position="1436"/>
        <end position="1693"/>
    </location>
</feature>
<feature type="repeat" description="WD" evidence="8">
    <location>
        <begin position="933"/>
        <end position="972"/>
    </location>
</feature>
<evidence type="ECO:0000256" key="7">
    <source>
        <dbReference type="ARBA" id="ARBA00023136"/>
    </source>
</evidence>
<feature type="compositionally biased region" description="Basic and acidic residues" evidence="9">
    <location>
        <begin position="686"/>
        <end position="696"/>
    </location>
</feature>
<dbReference type="OrthoDB" id="47802at2759"/>
<dbReference type="CDD" id="cd00200">
    <property type="entry name" value="WD40"/>
    <property type="match status" value="1"/>
</dbReference>
<feature type="transmembrane region" description="Helical" evidence="10">
    <location>
        <begin position="2124"/>
        <end position="2145"/>
    </location>
</feature>
<evidence type="ECO:0000256" key="2">
    <source>
        <dbReference type="ARBA" id="ARBA00006489"/>
    </source>
</evidence>
<gene>
    <name evidence="14" type="ORF">PROFUN_03021</name>
</gene>
<evidence type="ECO:0000256" key="10">
    <source>
        <dbReference type="SAM" id="Phobius"/>
    </source>
</evidence>
<keyword evidence="4 10" id="KW-0812">Transmembrane</keyword>
<dbReference type="InterPro" id="IPR005108">
    <property type="entry name" value="HELP"/>
</dbReference>